<dbReference type="PANTHER" id="PTHR46094:SF1">
    <property type="entry name" value="INTEGRATOR COMPLEX SUBUNIT 9"/>
    <property type="match status" value="1"/>
</dbReference>
<sequence>MLTGDPLKDESIRSSHIYASSPDRTLFKALQLYKVDVGTVVLEIINTIDGGPPVDVSALPDQEGVFSVKSPYDVLAQDLDLVREDVLSCLKAKQICHSLPPSKVVSFSWQLLHDRTPTRTKLSRRSVTLAMDNPNCAWCPGSLESAIHLLLHCDFAQFSLALSVGACPVAVFPFASVQKELCIFVVFFAVEALMPAVCCFLQILFNVVTGEKARQGVFERQHSNIIHMLCNANRCGVVQHNAATLTVTLHFVIDDYIVQLKDDINIASWWLATDVKGCILKINTLSYAQEACYNDFSSLSDAQDIEDGDNNSDPISGTLLPLRFQNLDGSSLNSDENLEEKEKLVFICSCAIECVKDDSSVLIIPIDRLGTILQLLEEMTTLLEASAMENWQEPPALYFVLAGVCVLVPLFICFDVGVAIQNLCLSSRIL</sequence>
<dbReference type="Pfam" id="PF13966">
    <property type="entry name" value="zf-RVT"/>
    <property type="match status" value="1"/>
</dbReference>
<proteinExistence type="predicted"/>
<feature type="transmembrane region" description="Helical" evidence="3">
    <location>
        <begin position="181"/>
        <end position="205"/>
    </location>
</feature>
<dbReference type="InterPro" id="IPR026960">
    <property type="entry name" value="RVT-Znf"/>
</dbReference>
<dbReference type="Proteomes" id="UP000242715">
    <property type="component" value="Unassembled WGS sequence"/>
</dbReference>
<feature type="domain" description="Reverse transcriptase zinc-binding" evidence="4">
    <location>
        <begin position="66"/>
        <end position="157"/>
    </location>
</feature>
<dbReference type="InterPro" id="IPR027074">
    <property type="entry name" value="Integrator_9su"/>
</dbReference>
<gene>
    <name evidence="5" type="ORF">TSUD_244880</name>
</gene>
<name>A0A2Z6NYM7_TRISU</name>
<evidence type="ECO:0000256" key="1">
    <source>
        <dbReference type="ARBA" id="ARBA00004123"/>
    </source>
</evidence>
<evidence type="ECO:0000313" key="5">
    <source>
        <dbReference type="EMBL" id="GAU41402.1"/>
    </source>
</evidence>
<dbReference type="AlphaFoldDB" id="A0A2Z6NYM7"/>
<evidence type="ECO:0000256" key="3">
    <source>
        <dbReference type="SAM" id="Phobius"/>
    </source>
</evidence>
<protein>
    <recommendedName>
        <fullName evidence="4">Reverse transcriptase zinc-binding domain-containing protein</fullName>
    </recommendedName>
</protein>
<keyword evidence="3" id="KW-0472">Membrane</keyword>
<organism evidence="5 6">
    <name type="scientific">Trifolium subterraneum</name>
    <name type="common">Subterranean clover</name>
    <dbReference type="NCBI Taxonomy" id="3900"/>
    <lineage>
        <taxon>Eukaryota</taxon>
        <taxon>Viridiplantae</taxon>
        <taxon>Streptophyta</taxon>
        <taxon>Embryophyta</taxon>
        <taxon>Tracheophyta</taxon>
        <taxon>Spermatophyta</taxon>
        <taxon>Magnoliopsida</taxon>
        <taxon>eudicotyledons</taxon>
        <taxon>Gunneridae</taxon>
        <taxon>Pentapetalae</taxon>
        <taxon>rosids</taxon>
        <taxon>fabids</taxon>
        <taxon>Fabales</taxon>
        <taxon>Fabaceae</taxon>
        <taxon>Papilionoideae</taxon>
        <taxon>50 kb inversion clade</taxon>
        <taxon>NPAAA clade</taxon>
        <taxon>Hologalegina</taxon>
        <taxon>IRL clade</taxon>
        <taxon>Trifolieae</taxon>
        <taxon>Trifolium</taxon>
    </lineage>
</organism>
<comment type="subcellular location">
    <subcellularLocation>
        <location evidence="1">Nucleus</location>
    </subcellularLocation>
</comment>
<dbReference type="GO" id="GO:0032039">
    <property type="term" value="C:integrator complex"/>
    <property type="evidence" value="ECO:0007669"/>
    <property type="project" value="InterPro"/>
</dbReference>
<keyword evidence="2" id="KW-0539">Nucleus</keyword>
<reference evidence="6" key="1">
    <citation type="journal article" date="2017" name="Front. Plant Sci.">
        <title>Climate Clever Clovers: New Paradigm to Reduce the Environmental Footprint of Ruminants by Breeding Low Methanogenic Forages Utilizing Haplotype Variation.</title>
        <authorList>
            <person name="Kaur P."/>
            <person name="Appels R."/>
            <person name="Bayer P.E."/>
            <person name="Keeble-Gagnere G."/>
            <person name="Wang J."/>
            <person name="Hirakawa H."/>
            <person name="Shirasawa K."/>
            <person name="Vercoe P."/>
            <person name="Stefanova K."/>
            <person name="Durmic Z."/>
            <person name="Nichols P."/>
            <person name="Revell C."/>
            <person name="Isobe S.N."/>
            <person name="Edwards D."/>
            <person name="Erskine W."/>
        </authorList>
    </citation>
    <scope>NUCLEOTIDE SEQUENCE [LARGE SCALE GENOMIC DNA]</scope>
    <source>
        <strain evidence="6">cv. Daliak</strain>
    </source>
</reference>
<dbReference type="PANTHER" id="PTHR46094">
    <property type="entry name" value="INTEGRATOR COMPLEX SUBUNIT 9"/>
    <property type="match status" value="1"/>
</dbReference>
<keyword evidence="6" id="KW-1185">Reference proteome</keyword>
<evidence type="ECO:0000259" key="4">
    <source>
        <dbReference type="Pfam" id="PF13966"/>
    </source>
</evidence>
<dbReference type="GO" id="GO:0034472">
    <property type="term" value="P:snRNA 3'-end processing"/>
    <property type="evidence" value="ECO:0007669"/>
    <property type="project" value="TreeGrafter"/>
</dbReference>
<dbReference type="EMBL" id="DF973862">
    <property type="protein sequence ID" value="GAU41402.1"/>
    <property type="molecule type" value="Genomic_DNA"/>
</dbReference>
<feature type="transmembrane region" description="Helical" evidence="3">
    <location>
        <begin position="396"/>
        <end position="420"/>
    </location>
</feature>
<dbReference type="OrthoDB" id="5600060at2759"/>
<keyword evidence="3" id="KW-0812">Transmembrane</keyword>
<accession>A0A2Z6NYM7</accession>
<keyword evidence="3" id="KW-1133">Transmembrane helix</keyword>
<evidence type="ECO:0000256" key="2">
    <source>
        <dbReference type="ARBA" id="ARBA00023242"/>
    </source>
</evidence>
<evidence type="ECO:0000313" key="6">
    <source>
        <dbReference type="Proteomes" id="UP000242715"/>
    </source>
</evidence>